<feature type="compositionally biased region" description="Polar residues" evidence="1">
    <location>
        <begin position="37"/>
        <end position="48"/>
    </location>
</feature>
<reference evidence="2 3" key="1">
    <citation type="journal article" date="2021" name="BMC Biol.">
        <title>Horizontally acquired antibacterial genes associated with adaptive radiation of ladybird beetles.</title>
        <authorList>
            <person name="Li H.S."/>
            <person name="Tang X.F."/>
            <person name="Huang Y.H."/>
            <person name="Xu Z.Y."/>
            <person name="Chen M.L."/>
            <person name="Du X.Y."/>
            <person name="Qiu B.Y."/>
            <person name="Chen P.T."/>
            <person name="Zhang W."/>
            <person name="Slipinski A."/>
            <person name="Escalona H.E."/>
            <person name="Waterhouse R.M."/>
            <person name="Zwick A."/>
            <person name="Pang H."/>
        </authorList>
    </citation>
    <scope>NUCLEOTIDE SEQUENCE [LARGE SCALE GENOMIC DNA]</scope>
    <source>
        <strain evidence="2">SYSU2018</strain>
    </source>
</reference>
<accession>A0ABD2MIW8</accession>
<gene>
    <name evidence="2" type="ORF">HHI36_010474</name>
</gene>
<evidence type="ECO:0000256" key="1">
    <source>
        <dbReference type="SAM" id="MobiDB-lite"/>
    </source>
</evidence>
<evidence type="ECO:0000313" key="3">
    <source>
        <dbReference type="Proteomes" id="UP001516400"/>
    </source>
</evidence>
<keyword evidence="3" id="KW-1185">Reference proteome</keyword>
<feature type="region of interest" description="Disordered" evidence="1">
    <location>
        <begin position="37"/>
        <end position="56"/>
    </location>
</feature>
<name>A0ABD2MIW8_9CUCU</name>
<evidence type="ECO:0000313" key="2">
    <source>
        <dbReference type="EMBL" id="KAL3266294.1"/>
    </source>
</evidence>
<sequence length="103" mass="11649">MAGFKKSGIYEFNRHLFNDSDFMASFATDNDVVTDRSLSPVRSDNISPQPAPNPVTAEYELEKDKASKNQDQSLDDNILEKIKPFTKAGERKSVTRENVHPPY</sequence>
<dbReference type="EMBL" id="JABFTP020000001">
    <property type="protein sequence ID" value="KAL3266294.1"/>
    <property type="molecule type" value="Genomic_DNA"/>
</dbReference>
<dbReference type="AlphaFoldDB" id="A0ABD2MIW8"/>
<comment type="caution">
    <text evidence="2">The sequence shown here is derived from an EMBL/GenBank/DDBJ whole genome shotgun (WGS) entry which is preliminary data.</text>
</comment>
<protein>
    <submittedName>
        <fullName evidence="2">Uncharacterized protein</fullName>
    </submittedName>
</protein>
<organism evidence="2 3">
    <name type="scientific">Cryptolaemus montrouzieri</name>
    <dbReference type="NCBI Taxonomy" id="559131"/>
    <lineage>
        <taxon>Eukaryota</taxon>
        <taxon>Metazoa</taxon>
        <taxon>Ecdysozoa</taxon>
        <taxon>Arthropoda</taxon>
        <taxon>Hexapoda</taxon>
        <taxon>Insecta</taxon>
        <taxon>Pterygota</taxon>
        <taxon>Neoptera</taxon>
        <taxon>Endopterygota</taxon>
        <taxon>Coleoptera</taxon>
        <taxon>Polyphaga</taxon>
        <taxon>Cucujiformia</taxon>
        <taxon>Coccinelloidea</taxon>
        <taxon>Coccinellidae</taxon>
        <taxon>Scymninae</taxon>
        <taxon>Scymnini</taxon>
        <taxon>Cryptolaemus</taxon>
    </lineage>
</organism>
<dbReference type="Proteomes" id="UP001516400">
    <property type="component" value="Unassembled WGS sequence"/>
</dbReference>
<proteinExistence type="predicted"/>